<evidence type="ECO:0000256" key="2">
    <source>
        <dbReference type="ARBA" id="ARBA00022512"/>
    </source>
</evidence>
<dbReference type="Proteomes" id="UP001171687">
    <property type="component" value="Unassembled WGS sequence"/>
</dbReference>
<feature type="compositionally biased region" description="Polar residues" evidence="6">
    <location>
        <begin position="49"/>
        <end position="76"/>
    </location>
</feature>
<evidence type="ECO:0000256" key="3">
    <source>
        <dbReference type="ARBA" id="ARBA00022525"/>
    </source>
</evidence>
<dbReference type="SUPFAM" id="SSF158911">
    <property type="entry name" value="NEAT domain-like"/>
    <property type="match status" value="2"/>
</dbReference>
<reference evidence="9" key="1">
    <citation type="submission" date="2023-07" db="EMBL/GenBank/DDBJ databases">
        <title>Evaluation of the beneficial properties of pineapple isolates.</title>
        <authorList>
            <person name="Adefiranye O."/>
        </authorList>
    </citation>
    <scope>NUCLEOTIDE SEQUENCE</scope>
    <source>
        <strain evidence="9">PAPLE_T1</strain>
    </source>
</reference>
<name>A0AAW7MCD8_9STAP</name>
<gene>
    <name evidence="9" type="ORF">QYH67_05130</name>
</gene>
<evidence type="ECO:0000256" key="1">
    <source>
        <dbReference type="ARBA" id="ARBA00004168"/>
    </source>
</evidence>
<feature type="compositionally biased region" description="Low complexity" evidence="6">
    <location>
        <begin position="77"/>
        <end position="93"/>
    </location>
</feature>
<keyword evidence="4" id="KW-0732">Signal</keyword>
<dbReference type="PANTHER" id="PTHR37824:SF1">
    <property type="entry name" value="IRON-REGULATED SURFACE DETERMINANT PROTEIN C"/>
    <property type="match status" value="1"/>
</dbReference>
<keyword evidence="7" id="KW-0472">Membrane</keyword>
<keyword evidence="7" id="KW-1133">Transmembrane helix</keyword>
<feature type="compositionally biased region" description="Polar residues" evidence="6">
    <location>
        <begin position="333"/>
        <end position="347"/>
    </location>
</feature>
<dbReference type="RefSeq" id="WP_150888155.1">
    <property type="nucleotide sequence ID" value="NZ_CAKZJA010000018.1"/>
</dbReference>
<dbReference type="InterPro" id="IPR050436">
    <property type="entry name" value="IsdA"/>
</dbReference>
<feature type="compositionally biased region" description="Polar residues" evidence="6">
    <location>
        <begin position="530"/>
        <end position="593"/>
    </location>
</feature>
<protein>
    <submittedName>
        <fullName evidence="9">NEAT domain-containing protein</fullName>
    </submittedName>
</protein>
<proteinExistence type="predicted"/>
<keyword evidence="2" id="KW-0134">Cell wall</keyword>
<feature type="compositionally biased region" description="Polar residues" evidence="6">
    <location>
        <begin position="468"/>
        <end position="523"/>
    </location>
</feature>
<comment type="caution">
    <text evidence="9">The sequence shown here is derived from an EMBL/GenBank/DDBJ whole genome shotgun (WGS) entry which is preliminary data.</text>
</comment>
<organism evidence="9 10">
    <name type="scientific">Staphylococcus auricularis</name>
    <dbReference type="NCBI Taxonomy" id="29379"/>
    <lineage>
        <taxon>Bacteria</taxon>
        <taxon>Bacillati</taxon>
        <taxon>Bacillota</taxon>
        <taxon>Bacilli</taxon>
        <taxon>Bacillales</taxon>
        <taxon>Staphylococcaceae</taxon>
        <taxon>Staphylococcus</taxon>
    </lineage>
</organism>
<dbReference type="Gene3D" id="2.60.40.1850">
    <property type="match status" value="2"/>
</dbReference>
<dbReference type="AlphaFoldDB" id="A0AAW7MCD8"/>
<keyword evidence="7" id="KW-0812">Transmembrane</keyword>
<keyword evidence="5" id="KW-0572">Peptidoglycan-anchor</keyword>
<evidence type="ECO:0000256" key="6">
    <source>
        <dbReference type="SAM" id="MobiDB-lite"/>
    </source>
</evidence>
<feature type="compositionally biased region" description="Basic and acidic residues" evidence="6">
    <location>
        <begin position="268"/>
        <end position="296"/>
    </location>
</feature>
<comment type="subcellular location">
    <subcellularLocation>
        <location evidence="1">Secreted</location>
        <location evidence="1">Cell wall</location>
        <topology evidence="1">Peptidoglycan-anchor</topology>
    </subcellularLocation>
</comment>
<keyword evidence="3" id="KW-0964">Secreted</keyword>
<feature type="compositionally biased region" description="Low complexity" evidence="6">
    <location>
        <begin position="594"/>
        <end position="622"/>
    </location>
</feature>
<dbReference type="InterPro" id="IPR037250">
    <property type="entry name" value="NEAT_dom_sf"/>
</dbReference>
<evidence type="ECO:0000256" key="5">
    <source>
        <dbReference type="ARBA" id="ARBA00023088"/>
    </source>
</evidence>
<feature type="domain" description="NEAT" evidence="8">
    <location>
        <begin position="135"/>
        <end position="256"/>
    </location>
</feature>
<dbReference type="PANTHER" id="PTHR37824">
    <property type="entry name" value="IRON-REGULATED SURFACE DETERMINANT PROTEIN C"/>
    <property type="match status" value="1"/>
</dbReference>
<feature type="region of interest" description="Disordered" evidence="6">
    <location>
        <begin position="460"/>
        <end position="655"/>
    </location>
</feature>
<evidence type="ECO:0000313" key="10">
    <source>
        <dbReference type="Proteomes" id="UP001171687"/>
    </source>
</evidence>
<dbReference type="SMART" id="SM00725">
    <property type="entry name" value="NEAT"/>
    <property type="match status" value="2"/>
</dbReference>
<feature type="compositionally biased region" description="Polar residues" evidence="6">
    <location>
        <begin position="623"/>
        <end position="633"/>
    </location>
</feature>
<feature type="region of interest" description="Disordered" evidence="6">
    <location>
        <begin position="251"/>
        <end position="347"/>
    </location>
</feature>
<evidence type="ECO:0000256" key="4">
    <source>
        <dbReference type="ARBA" id="ARBA00022729"/>
    </source>
</evidence>
<evidence type="ECO:0000259" key="8">
    <source>
        <dbReference type="PROSITE" id="PS50978"/>
    </source>
</evidence>
<feature type="region of interest" description="Disordered" evidence="6">
    <location>
        <begin position="49"/>
        <end position="110"/>
    </location>
</feature>
<dbReference type="PROSITE" id="PS50978">
    <property type="entry name" value="NEAT"/>
    <property type="match status" value="2"/>
</dbReference>
<evidence type="ECO:0000313" key="9">
    <source>
        <dbReference type="EMBL" id="MDN4532963.1"/>
    </source>
</evidence>
<sequence>MNQSLKTVLATSLVLSTVSSYSPFNHGVMNVVRADEKEGVSSAFNEAQTAVNSTQASDTLSSASSENEPATDAQSFTEVEQNEVGQVQETTTEADAKEDNSDEQTSQQLDKENEKFQHNQIEIPGQAQVPSMSSTEAKSERVRFYVRRAESHQASIMDQYVKHPGKRVTVNDQLYFEMVLTHASKWKSYAFFNGAQKLDVQEVSRDQDKDETTLRIPISEKTTSINSEVRIEIPELAYNETYQTVIELTPHVQLDQPADPGVTEDTTDETHNHDHHSESSEAEDSKKDEQGGKNEQDQQQEQDEVEIPGTAGTKPNKGEDAVKPAAPGHALSPHQTSNVPVKSKTVSKQIKYVVKTEDRKQHSPLNDYMTHPARIVLNNKQYELQLTLKHASQWKSYDLYDGKRKLNTREIERDDQKDTVTIGVPVKAGMKELLLKGHLQIPDLDFKKQVTTHIEFSTPIPALASDGGTATDSSEQEASGSKTEAPSSAGSSTEQSTVNDSEQHIGTSGSEDETVSTTSNQPAEQPKTPEANTNDSATSEQRSKSQTVQPESATRNETTQPSSSNNHSTQFAPSKASQSNDNVSQPTSANPDISTGAGTTSSSATRPSDSTASHSPSSQQATTEQQGADQSKANPAFNRDADHAYSTDSNQAKTDKENEHLKDYIIFGILLAVSIIGLIATYFINRKRGESK</sequence>
<dbReference type="Pfam" id="PF05031">
    <property type="entry name" value="NEAT"/>
    <property type="match status" value="2"/>
</dbReference>
<dbReference type="CDD" id="cd06920">
    <property type="entry name" value="NEAT"/>
    <property type="match status" value="2"/>
</dbReference>
<feature type="domain" description="NEAT" evidence="8">
    <location>
        <begin position="343"/>
        <end position="464"/>
    </location>
</feature>
<accession>A0AAW7MCD8</accession>
<evidence type="ECO:0000256" key="7">
    <source>
        <dbReference type="SAM" id="Phobius"/>
    </source>
</evidence>
<feature type="transmembrane region" description="Helical" evidence="7">
    <location>
        <begin position="664"/>
        <end position="684"/>
    </location>
</feature>
<dbReference type="EMBL" id="JAUHQC010000009">
    <property type="protein sequence ID" value="MDN4532963.1"/>
    <property type="molecule type" value="Genomic_DNA"/>
</dbReference>
<dbReference type="InterPro" id="IPR006635">
    <property type="entry name" value="NEAT_dom"/>
</dbReference>